<evidence type="ECO:0000256" key="2">
    <source>
        <dbReference type="SAM" id="Phobius"/>
    </source>
</evidence>
<dbReference type="VEuPathDB" id="VectorBase:GPPI005441"/>
<keyword evidence="2" id="KW-1133">Transmembrane helix</keyword>
<keyword evidence="4" id="KW-1185">Reference proteome</keyword>
<evidence type="ECO:0000313" key="4">
    <source>
        <dbReference type="Proteomes" id="UP000092460"/>
    </source>
</evidence>
<dbReference type="AlphaFoldDB" id="A0A1B0AR23"/>
<protein>
    <submittedName>
        <fullName evidence="3">Uncharacterized protein</fullName>
    </submittedName>
</protein>
<dbReference type="EnsemblMetazoa" id="GPPI005441-RA">
    <property type="protein sequence ID" value="GPPI005441-PA"/>
    <property type="gene ID" value="GPPI005441"/>
</dbReference>
<name>A0A1B0AR23_9MUSC</name>
<accession>A0A1B0AR23</accession>
<proteinExistence type="predicted"/>
<organism evidence="3 4">
    <name type="scientific">Glossina palpalis gambiensis</name>
    <dbReference type="NCBI Taxonomy" id="67801"/>
    <lineage>
        <taxon>Eukaryota</taxon>
        <taxon>Metazoa</taxon>
        <taxon>Ecdysozoa</taxon>
        <taxon>Arthropoda</taxon>
        <taxon>Hexapoda</taxon>
        <taxon>Insecta</taxon>
        <taxon>Pterygota</taxon>
        <taxon>Neoptera</taxon>
        <taxon>Endopterygota</taxon>
        <taxon>Diptera</taxon>
        <taxon>Brachycera</taxon>
        <taxon>Muscomorpha</taxon>
        <taxon>Hippoboscoidea</taxon>
        <taxon>Glossinidae</taxon>
        <taxon>Glossina</taxon>
    </lineage>
</organism>
<dbReference type="EMBL" id="JXJN01002206">
    <property type="status" value="NOT_ANNOTATED_CDS"/>
    <property type="molecule type" value="Genomic_DNA"/>
</dbReference>
<reference evidence="3" key="2">
    <citation type="submission" date="2020-05" db="UniProtKB">
        <authorList>
            <consortium name="EnsemblMetazoa"/>
        </authorList>
    </citation>
    <scope>IDENTIFICATION</scope>
    <source>
        <strain evidence="3">IAEA</strain>
    </source>
</reference>
<feature type="transmembrane region" description="Helical" evidence="2">
    <location>
        <begin position="79"/>
        <end position="98"/>
    </location>
</feature>
<keyword evidence="2" id="KW-0472">Membrane</keyword>
<reference evidence="4" key="1">
    <citation type="submission" date="2015-01" db="EMBL/GenBank/DDBJ databases">
        <authorList>
            <person name="Aksoy S."/>
            <person name="Warren W."/>
            <person name="Wilson R.K."/>
        </authorList>
    </citation>
    <scope>NUCLEOTIDE SEQUENCE [LARGE SCALE GENOMIC DNA]</scope>
    <source>
        <strain evidence="4">IAEA</strain>
    </source>
</reference>
<feature type="region of interest" description="Disordered" evidence="1">
    <location>
        <begin position="16"/>
        <end position="37"/>
    </location>
</feature>
<evidence type="ECO:0000256" key="1">
    <source>
        <dbReference type="SAM" id="MobiDB-lite"/>
    </source>
</evidence>
<dbReference type="Proteomes" id="UP000092460">
    <property type="component" value="Unassembled WGS sequence"/>
</dbReference>
<sequence length="104" mass="11575">MFSSTITSCNERINTSVNSSELKSPKAATMPSRTSPKTWGVTSLATLQFNQTVSNKLVSHIYKYIYVQMHAVRTNISPLYAITFDCFVMIIASAITLINDAYTK</sequence>
<keyword evidence="2" id="KW-0812">Transmembrane</keyword>
<evidence type="ECO:0000313" key="3">
    <source>
        <dbReference type="EnsemblMetazoa" id="GPPI005441-PA"/>
    </source>
</evidence>